<keyword evidence="1" id="KW-0472">Membrane</keyword>
<dbReference type="Proteomes" id="UP000298061">
    <property type="component" value="Unassembled WGS sequence"/>
</dbReference>
<accession>A0A4Y9ZUV3</accession>
<sequence length="70" mass="8067">MVASFLIGMPFQSGVLQVQWIYVGLVLVAFRIWRMTKDIEKVLGKKAGMHYRSIIAMMYVVTSETRRARS</sequence>
<keyword evidence="1" id="KW-0812">Transmembrane</keyword>
<reference evidence="2 3" key="1">
    <citation type="submission" date="2019-02" db="EMBL/GenBank/DDBJ databases">
        <title>Genome sequencing of the rare red list fungi Hericium alpestre (H. flagellum).</title>
        <authorList>
            <person name="Buettner E."/>
            <person name="Kellner H."/>
        </authorList>
    </citation>
    <scope>NUCLEOTIDE SEQUENCE [LARGE SCALE GENOMIC DNA]</scope>
    <source>
        <strain evidence="2 3">DSM 108284</strain>
    </source>
</reference>
<feature type="transmembrane region" description="Helical" evidence="1">
    <location>
        <begin position="14"/>
        <end position="33"/>
    </location>
</feature>
<evidence type="ECO:0000313" key="2">
    <source>
        <dbReference type="EMBL" id="TFY78014.1"/>
    </source>
</evidence>
<protein>
    <submittedName>
        <fullName evidence="2">Uncharacterized protein</fullName>
    </submittedName>
</protein>
<keyword evidence="1" id="KW-1133">Transmembrane helix</keyword>
<proteinExistence type="predicted"/>
<dbReference type="EMBL" id="SFCI01000769">
    <property type="protein sequence ID" value="TFY78014.1"/>
    <property type="molecule type" value="Genomic_DNA"/>
</dbReference>
<keyword evidence="3" id="KW-1185">Reference proteome</keyword>
<gene>
    <name evidence="2" type="ORF">EWM64_g5997</name>
</gene>
<evidence type="ECO:0000313" key="3">
    <source>
        <dbReference type="Proteomes" id="UP000298061"/>
    </source>
</evidence>
<name>A0A4Y9ZUV3_9AGAM</name>
<dbReference type="AlphaFoldDB" id="A0A4Y9ZUV3"/>
<evidence type="ECO:0000256" key="1">
    <source>
        <dbReference type="SAM" id="Phobius"/>
    </source>
</evidence>
<comment type="caution">
    <text evidence="2">The sequence shown here is derived from an EMBL/GenBank/DDBJ whole genome shotgun (WGS) entry which is preliminary data.</text>
</comment>
<organism evidence="2 3">
    <name type="scientific">Hericium alpestre</name>
    <dbReference type="NCBI Taxonomy" id="135208"/>
    <lineage>
        <taxon>Eukaryota</taxon>
        <taxon>Fungi</taxon>
        <taxon>Dikarya</taxon>
        <taxon>Basidiomycota</taxon>
        <taxon>Agaricomycotina</taxon>
        <taxon>Agaricomycetes</taxon>
        <taxon>Russulales</taxon>
        <taxon>Hericiaceae</taxon>
        <taxon>Hericium</taxon>
    </lineage>
</organism>
<dbReference type="OrthoDB" id="3269684at2759"/>